<dbReference type="Proteomes" id="UP000886847">
    <property type="component" value="Unassembled WGS sequence"/>
</dbReference>
<evidence type="ECO:0000313" key="2">
    <source>
        <dbReference type="Proteomes" id="UP000886847"/>
    </source>
</evidence>
<protein>
    <submittedName>
        <fullName evidence="1">Uncharacterized protein</fullName>
    </submittedName>
</protein>
<reference evidence="1" key="2">
    <citation type="submission" date="2021-04" db="EMBL/GenBank/DDBJ databases">
        <authorList>
            <person name="Gilroy R."/>
        </authorList>
    </citation>
    <scope>NUCLEOTIDE SEQUENCE</scope>
    <source>
        <strain evidence="1">2189</strain>
    </source>
</reference>
<gene>
    <name evidence="1" type="ORF">H9851_02770</name>
</gene>
<name>A0A9D2AV23_9FIRM</name>
<proteinExistence type="predicted"/>
<organism evidence="1 2">
    <name type="scientific">Candidatus Borkfalkia faecavium</name>
    <dbReference type="NCBI Taxonomy" id="2838508"/>
    <lineage>
        <taxon>Bacteria</taxon>
        <taxon>Bacillati</taxon>
        <taxon>Bacillota</taxon>
        <taxon>Clostridia</taxon>
        <taxon>Christensenellales</taxon>
        <taxon>Christensenellaceae</taxon>
        <taxon>Candidatus Borkfalkia</taxon>
    </lineage>
</organism>
<accession>A0A9D2AV23</accession>
<dbReference type="EMBL" id="DXEW01000014">
    <property type="protein sequence ID" value="HIX50184.1"/>
    <property type="molecule type" value="Genomic_DNA"/>
</dbReference>
<evidence type="ECO:0000313" key="1">
    <source>
        <dbReference type="EMBL" id="HIX50184.1"/>
    </source>
</evidence>
<reference evidence="1" key="1">
    <citation type="journal article" date="2021" name="PeerJ">
        <title>Extensive microbial diversity within the chicken gut microbiome revealed by metagenomics and culture.</title>
        <authorList>
            <person name="Gilroy R."/>
            <person name="Ravi A."/>
            <person name="Getino M."/>
            <person name="Pursley I."/>
            <person name="Horton D.L."/>
            <person name="Alikhan N.F."/>
            <person name="Baker D."/>
            <person name="Gharbi K."/>
            <person name="Hall N."/>
            <person name="Watson M."/>
            <person name="Adriaenssens E.M."/>
            <person name="Foster-Nyarko E."/>
            <person name="Jarju S."/>
            <person name="Secka A."/>
            <person name="Antonio M."/>
            <person name="Oren A."/>
            <person name="Chaudhuri R.R."/>
            <person name="La Ragione R."/>
            <person name="Hildebrand F."/>
            <person name="Pallen M.J."/>
        </authorList>
    </citation>
    <scope>NUCLEOTIDE SEQUENCE</scope>
    <source>
        <strain evidence="1">2189</strain>
    </source>
</reference>
<dbReference type="AlphaFoldDB" id="A0A9D2AV23"/>
<comment type="caution">
    <text evidence="1">The sequence shown here is derived from an EMBL/GenBank/DDBJ whole genome shotgun (WGS) entry which is preliminary data.</text>
</comment>
<sequence length="109" mass="11871">MYEKITAYTGLFSDAAASDAELQKGIAAFGEDFAQLGLMREDAMEVMGELVLASKDALRQAAPTMSAERACACIAVFLMMEPNLPGTMLDLIRQDVLPQILKRLQELDA</sequence>